<dbReference type="Pfam" id="PF17736">
    <property type="entry name" value="Ig_C17orf99"/>
    <property type="match status" value="1"/>
</dbReference>
<dbReference type="InterPro" id="IPR050488">
    <property type="entry name" value="Ig_Fc_receptor"/>
</dbReference>
<accession>A0A8C6SIV5</accession>
<dbReference type="Gene3D" id="2.60.40.10">
    <property type="entry name" value="Immunoglobulins"/>
    <property type="match status" value="2"/>
</dbReference>
<reference evidence="6" key="1">
    <citation type="submission" date="2025-08" db="UniProtKB">
        <authorList>
            <consortium name="Ensembl"/>
        </authorList>
    </citation>
    <scope>IDENTIFICATION</scope>
</reference>
<dbReference type="Proteomes" id="UP000694523">
    <property type="component" value="Unplaced"/>
</dbReference>
<keyword evidence="4" id="KW-1133">Transmembrane helix</keyword>
<protein>
    <recommendedName>
        <fullName evidence="5">Immunoglobulin domain-containing protein</fullName>
    </recommendedName>
</protein>
<feature type="domain" description="Immunoglobulin" evidence="5">
    <location>
        <begin position="315"/>
        <end position="394"/>
    </location>
</feature>
<evidence type="ECO:0000256" key="3">
    <source>
        <dbReference type="ARBA" id="ARBA00023180"/>
    </source>
</evidence>
<keyword evidence="4" id="KW-0812">Transmembrane</keyword>
<keyword evidence="1" id="KW-0732">Signal</keyword>
<proteinExistence type="predicted"/>
<dbReference type="AlphaFoldDB" id="A0A8C6SIV5"/>
<evidence type="ECO:0000256" key="1">
    <source>
        <dbReference type="ARBA" id="ARBA00022729"/>
    </source>
</evidence>
<name>A0A8C6SIV5_9GOBI</name>
<dbReference type="Pfam" id="PF13895">
    <property type="entry name" value="Ig_2"/>
    <property type="match status" value="1"/>
</dbReference>
<dbReference type="Ensembl" id="ENSNMLT00000007847.1">
    <property type="protein sequence ID" value="ENSNMLP00000006883.1"/>
    <property type="gene ID" value="ENSNMLG00000004985.1"/>
</dbReference>
<sequence length="630" mass="69750">VWSPRVPSVTRALSDSTSPVPPSEFTIRSISLSLEPRDDVARDTNVTVRCSALVSTLGLQPLSREYTIYKDGITVYSKTTSSIEDLLYPLSQARVSHTGKYKCKISIDGKSMSSESHKLTVTGLSTPVLLVDQTKLKEGEELKASCTAPGETGSIIFYFYEDLKEKRDERVNSDHVEVMFPLSGPGHHTIECSYMVLIPPDSIPSEKSSSVHVSVRVKSGPITPQCHLLLFTEMTITPVLDISLNIYDHVDPVHLYLSQGTKLLKSGHTKVNHTMKVLAKDPTEFECRLEMGNVVKAETKAVPVTELFSVPTLTMSPVEVFQKEPMNLVCKSETFASDRLSKEDLTYAIDPPPLHLVERSSGEFSGKALSLEFNYTCLARAKGIVKQSKTLTVRPKVSVSIPKISIKDVYKPIIGRPFKIQCKSDNGSLPINYTLLQDYEPVSTVTVRSTTEEALFNVTVHRPKDIHLFMCEASNSKREGLLSLRLDATVVEPVSHPVLTIIPTLPEIQEGSDLTIICGVMGTPPVTFKVYREGFDRPLFDRTSYENTTSFEIHGLGKDHSGTYYFQASNHATNIVRSEPVNIEVRLALWKKIVIGGFCLLALSILVVVCVLCFKSHRGRQTYSPPSAPS</sequence>
<keyword evidence="2" id="KW-1015">Disulfide bond</keyword>
<organism evidence="6 7">
    <name type="scientific">Neogobius melanostomus</name>
    <name type="common">round goby</name>
    <dbReference type="NCBI Taxonomy" id="47308"/>
    <lineage>
        <taxon>Eukaryota</taxon>
        <taxon>Metazoa</taxon>
        <taxon>Chordata</taxon>
        <taxon>Craniata</taxon>
        <taxon>Vertebrata</taxon>
        <taxon>Euteleostomi</taxon>
        <taxon>Actinopterygii</taxon>
        <taxon>Neopterygii</taxon>
        <taxon>Teleostei</taxon>
        <taxon>Neoteleostei</taxon>
        <taxon>Acanthomorphata</taxon>
        <taxon>Gobiaria</taxon>
        <taxon>Gobiiformes</taxon>
        <taxon>Gobioidei</taxon>
        <taxon>Gobiidae</taxon>
        <taxon>Benthophilinae</taxon>
        <taxon>Neogobiini</taxon>
        <taxon>Neogobius</taxon>
    </lineage>
</organism>
<evidence type="ECO:0000256" key="2">
    <source>
        <dbReference type="ARBA" id="ARBA00023157"/>
    </source>
</evidence>
<dbReference type="InterPro" id="IPR036179">
    <property type="entry name" value="Ig-like_dom_sf"/>
</dbReference>
<dbReference type="InterPro" id="IPR003599">
    <property type="entry name" value="Ig_sub"/>
</dbReference>
<reference evidence="6" key="2">
    <citation type="submission" date="2025-09" db="UniProtKB">
        <authorList>
            <consortium name="Ensembl"/>
        </authorList>
    </citation>
    <scope>IDENTIFICATION</scope>
</reference>
<dbReference type="GO" id="GO:0006955">
    <property type="term" value="P:immune response"/>
    <property type="evidence" value="ECO:0007669"/>
    <property type="project" value="TreeGrafter"/>
</dbReference>
<evidence type="ECO:0000256" key="4">
    <source>
        <dbReference type="SAM" id="Phobius"/>
    </source>
</evidence>
<feature type="domain" description="Immunoglobulin" evidence="5">
    <location>
        <begin position="503"/>
        <end position="586"/>
    </location>
</feature>
<feature type="transmembrane region" description="Helical" evidence="4">
    <location>
        <begin position="593"/>
        <end position="614"/>
    </location>
</feature>
<dbReference type="InterPro" id="IPR013783">
    <property type="entry name" value="Ig-like_fold"/>
</dbReference>
<keyword evidence="7" id="KW-1185">Reference proteome</keyword>
<dbReference type="GO" id="GO:0009897">
    <property type="term" value="C:external side of plasma membrane"/>
    <property type="evidence" value="ECO:0007669"/>
    <property type="project" value="TreeGrafter"/>
</dbReference>
<evidence type="ECO:0000259" key="5">
    <source>
        <dbReference type="SMART" id="SM00409"/>
    </source>
</evidence>
<evidence type="ECO:0000313" key="7">
    <source>
        <dbReference type="Proteomes" id="UP000694523"/>
    </source>
</evidence>
<keyword evidence="4" id="KW-0472">Membrane</keyword>
<dbReference type="GO" id="GO:0004888">
    <property type="term" value="F:transmembrane signaling receptor activity"/>
    <property type="evidence" value="ECO:0007669"/>
    <property type="project" value="TreeGrafter"/>
</dbReference>
<dbReference type="SUPFAM" id="SSF48726">
    <property type="entry name" value="Immunoglobulin"/>
    <property type="match status" value="3"/>
</dbReference>
<dbReference type="SMART" id="SM00409">
    <property type="entry name" value="IG"/>
    <property type="match status" value="3"/>
</dbReference>
<dbReference type="GO" id="GO:0007166">
    <property type="term" value="P:cell surface receptor signaling pathway"/>
    <property type="evidence" value="ECO:0007669"/>
    <property type="project" value="TreeGrafter"/>
</dbReference>
<keyword evidence="3" id="KW-0325">Glycoprotein</keyword>
<dbReference type="InterPro" id="IPR040878">
    <property type="entry name" value="IL-40-like_Ig"/>
</dbReference>
<dbReference type="Pfam" id="PF13927">
    <property type="entry name" value="Ig_3"/>
    <property type="match status" value="1"/>
</dbReference>
<dbReference type="PANTHER" id="PTHR11481">
    <property type="entry name" value="IMMUNOGLOBULIN FC RECEPTOR"/>
    <property type="match status" value="1"/>
</dbReference>
<dbReference type="PANTHER" id="PTHR11481:SF60">
    <property type="entry name" value="IG-LIKE DOMAIN-CONTAINING PROTEIN"/>
    <property type="match status" value="1"/>
</dbReference>
<evidence type="ECO:0000313" key="6">
    <source>
        <dbReference type="Ensembl" id="ENSNMLP00000006883.1"/>
    </source>
</evidence>
<feature type="domain" description="Immunoglobulin" evidence="5">
    <location>
        <begin position="35"/>
        <end position="122"/>
    </location>
</feature>